<evidence type="ECO:0000313" key="3">
    <source>
        <dbReference type="Proteomes" id="UP001139411"/>
    </source>
</evidence>
<accession>A0A9X1TUK5</accession>
<protein>
    <submittedName>
        <fullName evidence="2">Filamentous hemagglutinin</fullName>
    </submittedName>
</protein>
<reference evidence="2" key="1">
    <citation type="submission" date="2022-01" db="EMBL/GenBank/DDBJ databases">
        <title>Novel species in genus Dyadobacter.</title>
        <authorList>
            <person name="Ma C."/>
        </authorList>
    </citation>
    <scope>NUCLEOTIDE SEQUENCE</scope>
    <source>
        <strain evidence="2">CY357</strain>
    </source>
</reference>
<gene>
    <name evidence="2" type="ORF">L0661_24135</name>
</gene>
<dbReference type="Proteomes" id="UP001139411">
    <property type="component" value="Unassembled WGS sequence"/>
</dbReference>
<organism evidence="2 3">
    <name type="scientific">Dyadobacter chenhuakuii</name>
    <dbReference type="NCBI Taxonomy" id="2909339"/>
    <lineage>
        <taxon>Bacteria</taxon>
        <taxon>Pseudomonadati</taxon>
        <taxon>Bacteroidota</taxon>
        <taxon>Cytophagia</taxon>
        <taxon>Cytophagales</taxon>
        <taxon>Spirosomataceae</taxon>
        <taxon>Dyadobacter</taxon>
    </lineage>
</organism>
<evidence type="ECO:0000313" key="2">
    <source>
        <dbReference type="EMBL" id="MCF2501429.1"/>
    </source>
</evidence>
<comment type="caution">
    <text evidence="2">The sequence shown here is derived from an EMBL/GenBank/DDBJ whole genome shotgun (WGS) entry which is preliminary data.</text>
</comment>
<sequence>MDIYQIASEYWEGAGIANDPSDPRETPPFDPRPEVPSPESPEETPPFEREPETPPIAPEPELPPVEPVIPEVEPLREPGTEPGFPAFN</sequence>
<name>A0A9X1TUK5_9BACT</name>
<proteinExistence type="predicted"/>
<dbReference type="AlphaFoldDB" id="A0A9X1TUK5"/>
<dbReference type="EMBL" id="JAKFFV010000020">
    <property type="protein sequence ID" value="MCF2501429.1"/>
    <property type="molecule type" value="Genomic_DNA"/>
</dbReference>
<evidence type="ECO:0000256" key="1">
    <source>
        <dbReference type="SAM" id="MobiDB-lite"/>
    </source>
</evidence>
<feature type="compositionally biased region" description="Pro residues" evidence="1">
    <location>
        <begin position="53"/>
        <end position="67"/>
    </location>
</feature>
<feature type="region of interest" description="Disordered" evidence="1">
    <location>
        <begin position="12"/>
        <end position="88"/>
    </location>
</feature>
<dbReference type="RefSeq" id="WP_235179589.1">
    <property type="nucleotide sequence ID" value="NZ_JAKFFV010000020.1"/>
</dbReference>
<feature type="compositionally biased region" description="Basic and acidic residues" evidence="1">
    <location>
        <begin position="21"/>
        <end position="33"/>
    </location>
</feature>